<dbReference type="AlphaFoldDB" id="A0A7K9HRG9"/>
<evidence type="ECO:0000313" key="1">
    <source>
        <dbReference type="EMBL" id="NXH15364.1"/>
    </source>
</evidence>
<dbReference type="PANTHER" id="PTHR12420">
    <property type="entry name" value="PHD FINGER PROTEIN"/>
    <property type="match status" value="1"/>
</dbReference>
<feature type="non-terminal residue" evidence="1">
    <location>
        <position position="127"/>
    </location>
</feature>
<dbReference type="OrthoDB" id="512616at2759"/>
<accession>A0A7K9HRG9</accession>
<reference evidence="1 2" key="1">
    <citation type="submission" date="2019-09" db="EMBL/GenBank/DDBJ databases">
        <title>Bird 10,000 Genomes (B10K) Project - Family phase.</title>
        <authorList>
            <person name="Zhang G."/>
        </authorList>
    </citation>
    <scope>NUCLEOTIDE SEQUENCE [LARGE SCALE GENOMIC DNA]</scope>
    <source>
        <strain evidence="1">B10K-DU-001-16</strain>
        <tissue evidence="1">Muscle</tissue>
    </source>
</reference>
<dbReference type="PANTHER" id="PTHR12420:SF47">
    <property type="entry name" value="PHD FINGER PROTEIN 7"/>
    <property type="match status" value="1"/>
</dbReference>
<dbReference type="Proteomes" id="UP000534107">
    <property type="component" value="Unassembled WGS sequence"/>
</dbReference>
<comment type="caution">
    <text evidence="1">The sequence shown here is derived from an EMBL/GenBank/DDBJ whole genome shotgun (WGS) entry which is preliminary data.</text>
</comment>
<dbReference type="Gene3D" id="3.30.40.10">
    <property type="entry name" value="Zinc/RING finger domain, C3HC4 (zinc finger)"/>
    <property type="match status" value="1"/>
</dbReference>
<feature type="non-terminal residue" evidence="1">
    <location>
        <position position="1"/>
    </location>
</feature>
<evidence type="ECO:0000313" key="2">
    <source>
        <dbReference type="Proteomes" id="UP000534107"/>
    </source>
</evidence>
<dbReference type="SUPFAM" id="SSF57903">
    <property type="entry name" value="FYVE/PHD zinc finger"/>
    <property type="match status" value="1"/>
</dbReference>
<name>A0A7K9HRG9_9PICI</name>
<dbReference type="InterPro" id="IPR051188">
    <property type="entry name" value="PHD-type_Zinc_Finger"/>
</dbReference>
<sequence>KGDTCIICFEAVEERTSYSTLVCPACRNAWFHSHGAAQHRQGPSHMLLMFVLKGLATSAGFGCFKCPQCRDDGAFLVEMHLLGIDIPRRSPSWESRGAYAALSERHSLCDATRCLCPQGRQYREGEG</sequence>
<dbReference type="InterPro" id="IPR011011">
    <property type="entry name" value="Znf_FYVE_PHD"/>
</dbReference>
<proteinExistence type="predicted"/>
<protein>
    <submittedName>
        <fullName evidence="1">G2E3 ligase</fullName>
    </submittedName>
</protein>
<dbReference type="GO" id="GO:0005634">
    <property type="term" value="C:nucleus"/>
    <property type="evidence" value="ECO:0007669"/>
    <property type="project" value="TreeGrafter"/>
</dbReference>
<keyword evidence="1" id="KW-0436">Ligase</keyword>
<gene>
    <name evidence="1" type="primary">G2e3_2</name>
    <name evidence="1" type="ORF">BUCCAP_R14427</name>
</gene>
<organism evidence="1 2">
    <name type="scientific">Bucco capensis</name>
    <name type="common">collared puffbird</name>
    <dbReference type="NCBI Taxonomy" id="135168"/>
    <lineage>
        <taxon>Eukaryota</taxon>
        <taxon>Metazoa</taxon>
        <taxon>Chordata</taxon>
        <taxon>Craniata</taxon>
        <taxon>Vertebrata</taxon>
        <taxon>Euteleostomi</taxon>
        <taxon>Archelosauria</taxon>
        <taxon>Archosauria</taxon>
        <taxon>Dinosauria</taxon>
        <taxon>Saurischia</taxon>
        <taxon>Theropoda</taxon>
        <taxon>Coelurosauria</taxon>
        <taxon>Aves</taxon>
        <taxon>Neognathae</taxon>
        <taxon>Neoaves</taxon>
        <taxon>Telluraves</taxon>
        <taxon>Coraciimorphae</taxon>
        <taxon>Piciformes</taxon>
        <taxon>Bucconidae</taxon>
        <taxon>Bucco</taxon>
    </lineage>
</organism>
<dbReference type="InterPro" id="IPR013083">
    <property type="entry name" value="Znf_RING/FYVE/PHD"/>
</dbReference>
<keyword evidence="2" id="KW-1185">Reference proteome</keyword>
<dbReference type="EMBL" id="VWZO01009852">
    <property type="protein sequence ID" value="NXH15364.1"/>
    <property type="molecule type" value="Genomic_DNA"/>
</dbReference>
<dbReference type="GO" id="GO:0016874">
    <property type="term" value="F:ligase activity"/>
    <property type="evidence" value="ECO:0007669"/>
    <property type="project" value="UniProtKB-KW"/>
</dbReference>